<organism evidence="2 3">
    <name type="scientific">Pleurodeles waltl</name>
    <name type="common">Iberian ribbed newt</name>
    <dbReference type="NCBI Taxonomy" id="8319"/>
    <lineage>
        <taxon>Eukaryota</taxon>
        <taxon>Metazoa</taxon>
        <taxon>Chordata</taxon>
        <taxon>Craniata</taxon>
        <taxon>Vertebrata</taxon>
        <taxon>Euteleostomi</taxon>
        <taxon>Amphibia</taxon>
        <taxon>Batrachia</taxon>
        <taxon>Caudata</taxon>
        <taxon>Salamandroidea</taxon>
        <taxon>Salamandridae</taxon>
        <taxon>Pleurodelinae</taxon>
        <taxon>Pleurodeles</taxon>
    </lineage>
</organism>
<proteinExistence type="predicted"/>
<dbReference type="EMBL" id="JANPWB010000005">
    <property type="protein sequence ID" value="KAJ1183726.1"/>
    <property type="molecule type" value="Genomic_DNA"/>
</dbReference>
<dbReference type="AlphaFoldDB" id="A0AAV7U597"/>
<accession>A0AAV7U597</accession>
<evidence type="ECO:0000256" key="1">
    <source>
        <dbReference type="SAM" id="SignalP"/>
    </source>
</evidence>
<feature type="signal peptide" evidence="1">
    <location>
        <begin position="1"/>
        <end position="27"/>
    </location>
</feature>
<reference evidence="2" key="1">
    <citation type="journal article" date="2022" name="bioRxiv">
        <title>Sequencing and chromosome-scale assembly of the giantPleurodeles waltlgenome.</title>
        <authorList>
            <person name="Brown T."/>
            <person name="Elewa A."/>
            <person name="Iarovenko S."/>
            <person name="Subramanian E."/>
            <person name="Araus A.J."/>
            <person name="Petzold A."/>
            <person name="Susuki M."/>
            <person name="Suzuki K.-i.T."/>
            <person name="Hayashi T."/>
            <person name="Toyoda A."/>
            <person name="Oliveira C."/>
            <person name="Osipova E."/>
            <person name="Leigh N.D."/>
            <person name="Simon A."/>
            <person name="Yun M.H."/>
        </authorList>
    </citation>
    <scope>NUCLEOTIDE SEQUENCE</scope>
    <source>
        <strain evidence="2">20211129_DDA</strain>
        <tissue evidence="2">Liver</tissue>
    </source>
</reference>
<comment type="caution">
    <text evidence="2">The sequence shown here is derived from an EMBL/GenBank/DDBJ whole genome shotgun (WGS) entry which is preliminary data.</text>
</comment>
<keyword evidence="3" id="KW-1185">Reference proteome</keyword>
<dbReference type="Proteomes" id="UP001066276">
    <property type="component" value="Chromosome 3_1"/>
</dbReference>
<evidence type="ECO:0008006" key="4">
    <source>
        <dbReference type="Google" id="ProtNLM"/>
    </source>
</evidence>
<evidence type="ECO:0000313" key="3">
    <source>
        <dbReference type="Proteomes" id="UP001066276"/>
    </source>
</evidence>
<evidence type="ECO:0000313" key="2">
    <source>
        <dbReference type="EMBL" id="KAJ1183726.1"/>
    </source>
</evidence>
<feature type="chain" id="PRO_5043451319" description="Secreted protein" evidence="1">
    <location>
        <begin position="28"/>
        <end position="111"/>
    </location>
</feature>
<keyword evidence="1" id="KW-0732">Signal</keyword>
<name>A0AAV7U597_PLEWA</name>
<sequence length="111" mass="12688">MRRAGLISLRRALHLISVLLEARSWSAVLLQIASGIQCPTTSVPLLSNAVSWNVLGLGDAIKRWRRSGVVRLQKTCSFVDCEDFEAENTGHWRHRYRILETSRHSTEELWC</sequence>
<protein>
    <recommendedName>
        <fullName evidence="4">Secreted protein</fullName>
    </recommendedName>
</protein>
<gene>
    <name evidence="2" type="ORF">NDU88_000540</name>
</gene>